<proteinExistence type="predicted"/>
<keyword evidence="4" id="KW-1185">Reference proteome</keyword>
<dbReference type="SMART" id="SM00360">
    <property type="entry name" value="RRM"/>
    <property type="match status" value="1"/>
</dbReference>
<dbReference type="GO" id="GO:0003723">
    <property type="term" value="F:RNA binding"/>
    <property type="evidence" value="ECO:0007669"/>
    <property type="project" value="UniProtKB-UniRule"/>
</dbReference>
<gene>
    <name evidence="3" type="ORF">HMN09_00983700</name>
</gene>
<sequence>MLRQPALRLRLFSQGQPSLLPRHYRSSCLVSATPFGVRARVKPILRRSYSSTESPSTLLHPPTLLIKRLPEGGAVKALRNALPKDILRHVQDIRIIRHQIGVIEFDDEQTATVLVEKTALAGLLVAKRKPIPSVIEWDRPTRTIFITGGGLGNLGLEYLPHFFSGYGKVSSARMFEYLGKTWARISFESLEGAMNAIQVTRSMPKTSTRWAEYAFPDLNAPERTLCILATGNIEFYPARLREDFEQFGTIEDIRIPWKPRQHLAFVTFADAASAARALDAANGLRRYAGAEFFIEGALNKPPDHQYSLFVSGMNNITDFPKERLEADISSLLRIKDIVWRTNKHKGAHIRIVYEGRESTAVAEDVRKAIEVIRKTPECSELTFAYVAPSGAAVEATYYTPEART</sequence>
<dbReference type="Pfam" id="PF00076">
    <property type="entry name" value="RRM_1"/>
    <property type="match status" value="1"/>
</dbReference>
<keyword evidence="1" id="KW-0694">RNA-binding</keyword>
<dbReference type="AlphaFoldDB" id="A0A8H6W2Y5"/>
<dbReference type="InterPro" id="IPR012677">
    <property type="entry name" value="Nucleotide-bd_a/b_plait_sf"/>
</dbReference>
<organism evidence="3 4">
    <name type="scientific">Mycena chlorophos</name>
    <name type="common">Agaric fungus</name>
    <name type="synonym">Agaricus chlorophos</name>
    <dbReference type="NCBI Taxonomy" id="658473"/>
    <lineage>
        <taxon>Eukaryota</taxon>
        <taxon>Fungi</taxon>
        <taxon>Dikarya</taxon>
        <taxon>Basidiomycota</taxon>
        <taxon>Agaricomycotina</taxon>
        <taxon>Agaricomycetes</taxon>
        <taxon>Agaricomycetidae</taxon>
        <taxon>Agaricales</taxon>
        <taxon>Marasmiineae</taxon>
        <taxon>Mycenaceae</taxon>
        <taxon>Mycena</taxon>
    </lineage>
</organism>
<protein>
    <submittedName>
        <fullName evidence="3">RRM domain-containing protein</fullName>
    </submittedName>
</protein>
<accession>A0A8H6W2Y5</accession>
<feature type="domain" description="RRM" evidence="2">
    <location>
        <begin position="226"/>
        <end position="299"/>
    </location>
</feature>
<dbReference type="SUPFAM" id="SSF54928">
    <property type="entry name" value="RNA-binding domain, RBD"/>
    <property type="match status" value="2"/>
</dbReference>
<dbReference type="InterPro" id="IPR035979">
    <property type="entry name" value="RBD_domain_sf"/>
</dbReference>
<dbReference type="PROSITE" id="PS50102">
    <property type="entry name" value="RRM"/>
    <property type="match status" value="1"/>
</dbReference>
<dbReference type="CDD" id="cd00590">
    <property type="entry name" value="RRM_SF"/>
    <property type="match status" value="1"/>
</dbReference>
<comment type="caution">
    <text evidence="3">The sequence shown here is derived from an EMBL/GenBank/DDBJ whole genome shotgun (WGS) entry which is preliminary data.</text>
</comment>
<evidence type="ECO:0000259" key="2">
    <source>
        <dbReference type="PROSITE" id="PS50102"/>
    </source>
</evidence>
<dbReference type="Proteomes" id="UP000613580">
    <property type="component" value="Unassembled WGS sequence"/>
</dbReference>
<evidence type="ECO:0000256" key="1">
    <source>
        <dbReference type="PROSITE-ProRule" id="PRU00176"/>
    </source>
</evidence>
<evidence type="ECO:0000313" key="4">
    <source>
        <dbReference type="Proteomes" id="UP000613580"/>
    </source>
</evidence>
<dbReference type="EMBL" id="JACAZE010000014">
    <property type="protein sequence ID" value="KAF7299778.1"/>
    <property type="molecule type" value="Genomic_DNA"/>
</dbReference>
<dbReference type="InterPro" id="IPR000504">
    <property type="entry name" value="RRM_dom"/>
</dbReference>
<name>A0A8H6W2Y5_MYCCL</name>
<reference evidence="3" key="1">
    <citation type="submission" date="2020-05" db="EMBL/GenBank/DDBJ databases">
        <title>Mycena genomes resolve the evolution of fungal bioluminescence.</title>
        <authorList>
            <person name="Tsai I.J."/>
        </authorList>
    </citation>
    <scope>NUCLEOTIDE SEQUENCE</scope>
    <source>
        <strain evidence="3">110903Hualien_Pintung</strain>
    </source>
</reference>
<evidence type="ECO:0000313" key="3">
    <source>
        <dbReference type="EMBL" id="KAF7299778.1"/>
    </source>
</evidence>
<dbReference type="Gene3D" id="3.30.70.330">
    <property type="match status" value="1"/>
</dbReference>